<dbReference type="PRINTS" id="PR00034">
    <property type="entry name" value="HTHCRP"/>
</dbReference>
<dbReference type="OrthoDB" id="892842at2"/>
<gene>
    <name evidence="6" type="ORF">Dace_0485</name>
</gene>
<dbReference type="GO" id="GO:0005829">
    <property type="term" value="C:cytosol"/>
    <property type="evidence" value="ECO:0007669"/>
    <property type="project" value="TreeGrafter"/>
</dbReference>
<dbReference type="Pfam" id="PF00027">
    <property type="entry name" value="cNMP_binding"/>
    <property type="match status" value="1"/>
</dbReference>
<dbReference type="InterPro" id="IPR018490">
    <property type="entry name" value="cNMP-bd_dom_sf"/>
</dbReference>
<dbReference type="InterPro" id="IPR012318">
    <property type="entry name" value="HTH_CRP"/>
</dbReference>
<accession>Q1JY81</accession>
<dbReference type="InterPro" id="IPR014710">
    <property type="entry name" value="RmlC-like_jellyroll"/>
</dbReference>
<dbReference type="Proteomes" id="UP000005695">
    <property type="component" value="Unassembled WGS sequence"/>
</dbReference>
<dbReference type="InterPro" id="IPR050397">
    <property type="entry name" value="Env_Response_Regulators"/>
</dbReference>
<evidence type="ECO:0000256" key="1">
    <source>
        <dbReference type="ARBA" id="ARBA00023015"/>
    </source>
</evidence>
<dbReference type="Gene3D" id="2.60.120.10">
    <property type="entry name" value="Jelly Rolls"/>
    <property type="match status" value="1"/>
</dbReference>
<proteinExistence type="predicted"/>
<keyword evidence="3" id="KW-0804">Transcription</keyword>
<dbReference type="GO" id="GO:0003677">
    <property type="term" value="F:DNA binding"/>
    <property type="evidence" value="ECO:0007669"/>
    <property type="project" value="UniProtKB-KW"/>
</dbReference>
<keyword evidence="7" id="KW-1185">Reference proteome</keyword>
<evidence type="ECO:0000259" key="4">
    <source>
        <dbReference type="PROSITE" id="PS50042"/>
    </source>
</evidence>
<dbReference type="PROSITE" id="PS50042">
    <property type="entry name" value="CNMP_BINDING_3"/>
    <property type="match status" value="1"/>
</dbReference>
<evidence type="ECO:0000259" key="5">
    <source>
        <dbReference type="PROSITE" id="PS51063"/>
    </source>
</evidence>
<dbReference type="CDD" id="cd00038">
    <property type="entry name" value="CAP_ED"/>
    <property type="match status" value="1"/>
</dbReference>
<evidence type="ECO:0000256" key="3">
    <source>
        <dbReference type="ARBA" id="ARBA00023163"/>
    </source>
</evidence>
<dbReference type="InterPro" id="IPR036390">
    <property type="entry name" value="WH_DNA-bd_sf"/>
</dbReference>
<dbReference type="Gene3D" id="1.10.10.10">
    <property type="entry name" value="Winged helix-like DNA-binding domain superfamily/Winged helix DNA-binding domain"/>
    <property type="match status" value="1"/>
</dbReference>
<evidence type="ECO:0000313" key="6">
    <source>
        <dbReference type="EMBL" id="EAT15115.1"/>
    </source>
</evidence>
<dbReference type="PANTHER" id="PTHR24567:SF74">
    <property type="entry name" value="HTH-TYPE TRANSCRIPTIONAL REGULATOR ARCR"/>
    <property type="match status" value="1"/>
</dbReference>
<sequence>MEKNSAVKLFLQTFFGNSDDPRFTFIEQISRFTTLQRKEILFHEGDAGSEFYFLASGRVKLFRSTADGKEAVIRFIEPSEYFAEILLQLKGRYPVSAIAIEPCELLALDAQKILSHLEQHPDIAMVFIGALSQRIKYLLGMIEQLTLADIRQRFLNYLGVLQDKSPAGSIELPAAKGEIALLLGTTPETFSRLLKKLSTEKIIRVSGRSITVLDPTALDEVAP</sequence>
<keyword evidence="2" id="KW-0238">DNA-binding</keyword>
<dbReference type="PANTHER" id="PTHR24567">
    <property type="entry name" value="CRP FAMILY TRANSCRIPTIONAL REGULATORY PROTEIN"/>
    <property type="match status" value="1"/>
</dbReference>
<protein>
    <submittedName>
        <fullName evidence="6">Transcriptional regulator, Crp/Fnr family</fullName>
    </submittedName>
</protein>
<feature type="domain" description="Cyclic nucleotide-binding" evidence="4">
    <location>
        <begin position="14"/>
        <end position="134"/>
    </location>
</feature>
<feature type="domain" description="HTH crp-type" evidence="5">
    <location>
        <begin position="148"/>
        <end position="216"/>
    </location>
</feature>
<comment type="caution">
    <text evidence="6">The sequence shown here is derived from an EMBL/GenBank/DDBJ whole genome shotgun (WGS) entry which is preliminary data.</text>
</comment>
<organism evidence="6 7">
    <name type="scientific">Desulfuromonas acetoxidans (strain DSM 684 / 11070)</name>
    <dbReference type="NCBI Taxonomy" id="281689"/>
    <lineage>
        <taxon>Bacteria</taxon>
        <taxon>Pseudomonadati</taxon>
        <taxon>Thermodesulfobacteriota</taxon>
        <taxon>Desulfuromonadia</taxon>
        <taxon>Desulfuromonadales</taxon>
        <taxon>Desulfuromonadaceae</taxon>
        <taxon>Desulfuromonas</taxon>
    </lineage>
</organism>
<dbReference type="SUPFAM" id="SSF46785">
    <property type="entry name" value="Winged helix' DNA-binding domain"/>
    <property type="match status" value="1"/>
</dbReference>
<dbReference type="Pfam" id="PF13545">
    <property type="entry name" value="HTH_Crp_2"/>
    <property type="match status" value="1"/>
</dbReference>
<dbReference type="EMBL" id="AAEW02000013">
    <property type="protein sequence ID" value="EAT15115.1"/>
    <property type="molecule type" value="Genomic_DNA"/>
</dbReference>
<reference evidence="6" key="2">
    <citation type="submission" date="2006-05" db="EMBL/GenBank/DDBJ databases">
        <title>Sequencing of the draft genome and assembly of Desulfuromonas acetoxidans DSM 684.</title>
        <authorList>
            <consortium name="US DOE Joint Genome Institute (JGI-PGF)"/>
            <person name="Copeland A."/>
            <person name="Lucas S."/>
            <person name="Lapidus A."/>
            <person name="Barry K."/>
            <person name="Detter J.C."/>
            <person name="Glavina del Rio T."/>
            <person name="Hammon N."/>
            <person name="Israni S."/>
            <person name="Dalin E."/>
            <person name="Tice H."/>
            <person name="Bruce D."/>
            <person name="Pitluck S."/>
            <person name="Richardson P."/>
        </authorList>
    </citation>
    <scope>NUCLEOTIDE SEQUENCE [LARGE SCALE GENOMIC DNA]</scope>
    <source>
        <strain evidence="6">DSM 684</strain>
    </source>
</reference>
<name>Q1JY81_DESA6</name>
<dbReference type="AlphaFoldDB" id="Q1JY81"/>
<evidence type="ECO:0000313" key="7">
    <source>
        <dbReference type="Proteomes" id="UP000005695"/>
    </source>
</evidence>
<reference evidence="6" key="1">
    <citation type="submission" date="2006-05" db="EMBL/GenBank/DDBJ databases">
        <title>Annotation of the draft genome assembly of Desulfuromonas acetoxidans DSM 684.</title>
        <authorList>
            <consortium name="US DOE Joint Genome Institute (JGI-ORNL)"/>
            <person name="Larimer F."/>
            <person name="Land M."/>
            <person name="Hauser L."/>
        </authorList>
    </citation>
    <scope>NUCLEOTIDE SEQUENCE [LARGE SCALE GENOMIC DNA]</scope>
    <source>
        <strain evidence="6">DSM 684</strain>
    </source>
</reference>
<keyword evidence="1" id="KW-0805">Transcription regulation</keyword>
<dbReference type="RefSeq" id="WP_006001331.1">
    <property type="nucleotide sequence ID" value="NZ_AAEW02000013.1"/>
</dbReference>
<dbReference type="PROSITE" id="PS51063">
    <property type="entry name" value="HTH_CRP_2"/>
    <property type="match status" value="1"/>
</dbReference>
<dbReference type="SMART" id="SM00419">
    <property type="entry name" value="HTH_CRP"/>
    <property type="match status" value="1"/>
</dbReference>
<dbReference type="InterPro" id="IPR000595">
    <property type="entry name" value="cNMP-bd_dom"/>
</dbReference>
<dbReference type="GO" id="GO:0003700">
    <property type="term" value="F:DNA-binding transcription factor activity"/>
    <property type="evidence" value="ECO:0007669"/>
    <property type="project" value="TreeGrafter"/>
</dbReference>
<dbReference type="SMART" id="SM00100">
    <property type="entry name" value="cNMP"/>
    <property type="match status" value="1"/>
</dbReference>
<dbReference type="SUPFAM" id="SSF51206">
    <property type="entry name" value="cAMP-binding domain-like"/>
    <property type="match status" value="1"/>
</dbReference>
<evidence type="ECO:0000256" key="2">
    <source>
        <dbReference type="ARBA" id="ARBA00023125"/>
    </source>
</evidence>
<dbReference type="InterPro" id="IPR036388">
    <property type="entry name" value="WH-like_DNA-bd_sf"/>
</dbReference>